<organism evidence="3 4">
    <name type="scientific">Halohasta litchfieldiae</name>
    <dbReference type="NCBI Taxonomy" id="1073996"/>
    <lineage>
        <taxon>Archaea</taxon>
        <taxon>Methanobacteriati</taxon>
        <taxon>Methanobacteriota</taxon>
        <taxon>Stenosarchaea group</taxon>
        <taxon>Halobacteria</taxon>
        <taxon>Halobacteriales</taxon>
        <taxon>Haloferacaceae</taxon>
        <taxon>Halohasta</taxon>
    </lineage>
</organism>
<dbReference type="InterPro" id="IPR012334">
    <property type="entry name" value="Pectin_lyas_fold"/>
</dbReference>
<dbReference type="GeneID" id="35001960"/>
<feature type="domain" description="Periplasmic copper-binding protein NosD beta helix" evidence="2">
    <location>
        <begin position="99"/>
        <end position="265"/>
    </location>
</feature>
<feature type="region of interest" description="Disordered" evidence="1">
    <location>
        <begin position="261"/>
        <end position="292"/>
    </location>
</feature>
<dbReference type="SUPFAM" id="SSF51126">
    <property type="entry name" value="Pectin lyase-like"/>
    <property type="match status" value="1"/>
</dbReference>
<dbReference type="RefSeq" id="WP_089671193.1">
    <property type="nucleotide sequence ID" value="NZ_CP024845.1"/>
</dbReference>
<dbReference type="KEGG" id="hae:halTADL_1144"/>
<protein>
    <submittedName>
        <fullName evidence="3">Parallel beta-helix repeat (Two copies)</fullName>
    </submittedName>
</protein>
<dbReference type="Proteomes" id="UP000198888">
    <property type="component" value="Unassembled WGS sequence"/>
</dbReference>
<dbReference type="STRING" id="1073996.SAMN05444271_10451"/>
<accession>A0A2H4Q0R2</accession>
<sequence>MLPDKTTRRRYLRATTALGALTLTSGVAAAGNEPLDDRKEMVDEMEADVEATDPDDPTEINGCTTITEPGDYVLVEDLDVDLDSNEACIEIESNNVTFDGDGYSITGSGSGRGIEPTGVSNVLVTNVSLDDLDVGISAEEFVRGQLSRIATSNCRVGIDVTVSRSNVIRFCTIEDGSIVLDDSANDIVVENQVTGSPRSGIAGFESFANYYVNNVSSGNAVAGLRLSEADRNDIVRNTLTNNDGPGLDLISAEQNRFTDNDLNDNGDGPCAVDDDSADNVFQLNDPECEPDE</sequence>
<gene>
    <name evidence="3" type="ORF">SAMN05444271_10451</name>
</gene>
<name>A0A1H6S222_9EURY</name>
<dbReference type="InterPro" id="IPR006311">
    <property type="entry name" value="TAT_signal"/>
</dbReference>
<evidence type="ECO:0000259" key="2">
    <source>
        <dbReference type="Pfam" id="PF05048"/>
    </source>
</evidence>
<evidence type="ECO:0000313" key="4">
    <source>
        <dbReference type="Proteomes" id="UP000198888"/>
    </source>
</evidence>
<dbReference type="InterPro" id="IPR011050">
    <property type="entry name" value="Pectin_lyase_fold/virulence"/>
</dbReference>
<keyword evidence="4" id="KW-1185">Reference proteome</keyword>
<dbReference type="PROSITE" id="PS51318">
    <property type="entry name" value="TAT"/>
    <property type="match status" value="1"/>
</dbReference>
<accession>A0A1H6S222</accession>
<dbReference type="NCBIfam" id="TIGR03804">
    <property type="entry name" value="para_beta_helix"/>
    <property type="match status" value="1"/>
</dbReference>
<dbReference type="Gene3D" id="2.160.20.10">
    <property type="entry name" value="Single-stranded right-handed beta-helix, Pectin lyase-like"/>
    <property type="match status" value="1"/>
</dbReference>
<proteinExistence type="predicted"/>
<evidence type="ECO:0000256" key="1">
    <source>
        <dbReference type="SAM" id="MobiDB-lite"/>
    </source>
</evidence>
<dbReference type="Pfam" id="PF05048">
    <property type="entry name" value="NosD"/>
    <property type="match status" value="1"/>
</dbReference>
<reference evidence="3 4" key="1">
    <citation type="submission" date="2016-10" db="EMBL/GenBank/DDBJ databases">
        <authorList>
            <person name="de Groot N.N."/>
        </authorList>
    </citation>
    <scope>NUCLEOTIDE SEQUENCE [LARGE SCALE GENOMIC DNA]</scope>
    <source>
        <strain evidence="3 4">DSM 22187</strain>
    </source>
</reference>
<dbReference type="InterPro" id="IPR007742">
    <property type="entry name" value="NosD_dom"/>
</dbReference>
<dbReference type="InterPro" id="IPR022441">
    <property type="entry name" value="Para_beta_helix_rpt-2"/>
</dbReference>
<dbReference type="EMBL" id="FNYR01000004">
    <property type="protein sequence ID" value="SEI61939.1"/>
    <property type="molecule type" value="Genomic_DNA"/>
</dbReference>
<evidence type="ECO:0000313" key="3">
    <source>
        <dbReference type="EMBL" id="SEI61939.1"/>
    </source>
</evidence>
<dbReference type="AlphaFoldDB" id="A0A1H6S222"/>